<accession>A0AAD4JC72</accession>
<evidence type="ECO:0000313" key="9">
    <source>
        <dbReference type="EMBL" id="KAH6831080.1"/>
    </source>
</evidence>
<feature type="compositionally biased region" description="Basic and acidic residues" evidence="7">
    <location>
        <begin position="343"/>
        <end position="355"/>
    </location>
</feature>
<dbReference type="GO" id="GO:0005634">
    <property type="term" value="C:nucleus"/>
    <property type="evidence" value="ECO:0007669"/>
    <property type="project" value="UniProtKB-SubCell"/>
</dbReference>
<feature type="compositionally biased region" description="Acidic residues" evidence="7">
    <location>
        <begin position="150"/>
        <end position="183"/>
    </location>
</feature>
<sequence>MMASSCSTSLRISITLQNVSSRRNRLFFPTRILTNSFRPRQPPSRFAGLSCFSRRRGSANSSPTPKKLIKKKVAKKEVGEDEDIDEDAFEALFRQLEEDLKNDELFGNDGEDDDISPEELAKLEQELAEALEDDDELLVALGSALGNATNEEEEEEGEDEKEDNDVANDEDGDEVDVDNEEEEMPVKLKNWQLRRLAYALKDGRRKTSIKNLAADLYLERAVVLKLLRDPPPNLIMLSATLPDKPATKILDPVEKLEEAAPLETTTNAANPEVEVKAPIHVMQSNWSARKRLKKVQVETLELVYRRSKRPTNAMISSIVHVTNLPRKRVVKWFEDKRAEEGVPEQHQRLRYERSATESVFSS</sequence>
<name>A0AAD4JC72_PERFH</name>
<dbReference type="SMART" id="SM00389">
    <property type="entry name" value="HOX"/>
    <property type="match status" value="1"/>
</dbReference>
<dbReference type="GO" id="GO:0000981">
    <property type="term" value="F:DNA-binding transcription factor activity, RNA polymerase II-specific"/>
    <property type="evidence" value="ECO:0007669"/>
    <property type="project" value="TreeGrafter"/>
</dbReference>
<evidence type="ECO:0000256" key="1">
    <source>
        <dbReference type="ARBA" id="ARBA00004123"/>
    </source>
</evidence>
<dbReference type="GO" id="GO:0004601">
    <property type="term" value="F:peroxidase activity"/>
    <property type="evidence" value="ECO:0007669"/>
    <property type="project" value="UniProtKB-KW"/>
</dbReference>
<keyword evidence="4 5" id="KW-0539">Nucleus</keyword>
<evidence type="ECO:0000313" key="10">
    <source>
        <dbReference type="Proteomes" id="UP001190926"/>
    </source>
</evidence>
<dbReference type="SUPFAM" id="SSF46689">
    <property type="entry name" value="Homeodomain-like"/>
    <property type="match status" value="1"/>
</dbReference>
<feature type="DNA-binding region" description="Homeobox" evidence="5">
    <location>
        <begin position="285"/>
        <end position="344"/>
    </location>
</feature>
<feature type="domain" description="Homeobox" evidence="8">
    <location>
        <begin position="283"/>
        <end position="343"/>
    </location>
</feature>
<evidence type="ECO:0000256" key="2">
    <source>
        <dbReference type="ARBA" id="ARBA00023125"/>
    </source>
</evidence>
<dbReference type="GO" id="GO:0003677">
    <property type="term" value="F:DNA binding"/>
    <property type="evidence" value="ECO:0007669"/>
    <property type="project" value="UniProtKB-UniRule"/>
</dbReference>
<dbReference type="InterPro" id="IPR009057">
    <property type="entry name" value="Homeodomain-like_sf"/>
</dbReference>
<feature type="region of interest" description="Disordered" evidence="7">
    <location>
        <begin position="54"/>
        <end position="81"/>
    </location>
</feature>
<dbReference type="PANTHER" id="PTHR15467:SF9">
    <property type="entry name" value="HOMEOBOX DOMAIN-CONTAINING PROTEIN"/>
    <property type="match status" value="1"/>
</dbReference>
<dbReference type="PANTHER" id="PTHR15467">
    <property type="entry name" value="ZINC-FINGERS AND HOMEOBOXES RELATED"/>
    <property type="match status" value="1"/>
</dbReference>
<dbReference type="Proteomes" id="UP001190926">
    <property type="component" value="Unassembled WGS sequence"/>
</dbReference>
<gene>
    <name evidence="9" type="ORF">C2S53_009275</name>
</gene>
<keyword evidence="9" id="KW-0575">Peroxidase</keyword>
<dbReference type="CDD" id="cd00086">
    <property type="entry name" value="homeodomain"/>
    <property type="match status" value="1"/>
</dbReference>
<evidence type="ECO:0000256" key="3">
    <source>
        <dbReference type="ARBA" id="ARBA00023155"/>
    </source>
</evidence>
<comment type="caution">
    <text evidence="9">The sequence shown here is derived from an EMBL/GenBank/DDBJ whole genome shotgun (WGS) entry which is preliminary data.</text>
</comment>
<evidence type="ECO:0000256" key="5">
    <source>
        <dbReference type="PROSITE-ProRule" id="PRU00108"/>
    </source>
</evidence>
<dbReference type="PROSITE" id="PS50071">
    <property type="entry name" value="HOMEOBOX_2"/>
    <property type="match status" value="1"/>
</dbReference>
<feature type="region of interest" description="Disordered" evidence="7">
    <location>
        <begin position="343"/>
        <end position="362"/>
    </location>
</feature>
<evidence type="ECO:0000256" key="7">
    <source>
        <dbReference type="SAM" id="MobiDB-lite"/>
    </source>
</evidence>
<keyword evidence="3 5" id="KW-0371">Homeobox</keyword>
<proteinExistence type="predicted"/>
<protein>
    <submittedName>
        <fullName evidence="9">Overexpressor of cationic peroxidase 3</fullName>
    </submittedName>
</protein>
<dbReference type="InterPro" id="IPR001356">
    <property type="entry name" value="HD"/>
</dbReference>
<organism evidence="9 10">
    <name type="scientific">Perilla frutescens var. hirtella</name>
    <name type="common">Perilla citriodora</name>
    <name type="synonym">Perilla setoyensis</name>
    <dbReference type="NCBI Taxonomy" id="608512"/>
    <lineage>
        <taxon>Eukaryota</taxon>
        <taxon>Viridiplantae</taxon>
        <taxon>Streptophyta</taxon>
        <taxon>Embryophyta</taxon>
        <taxon>Tracheophyta</taxon>
        <taxon>Spermatophyta</taxon>
        <taxon>Magnoliopsida</taxon>
        <taxon>eudicotyledons</taxon>
        <taxon>Gunneridae</taxon>
        <taxon>Pentapetalae</taxon>
        <taxon>asterids</taxon>
        <taxon>lamiids</taxon>
        <taxon>Lamiales</taxon>
        <taxon>Lamiaceae</taxon>
        <taxon>Nepetoideae</taxon>
        <taxon>Elsholtzieae</taxon>
        <taxon>Perilla</taxon>
    </lineage>
</organism>
<feature type="region of interest" description="Disordered" evidence="7">
    <location>
        <begin position="147"/>
        <end position="184"/>
    </location>
</feature>
<evidence type="ECO:0000256" key="4">
    <source>
        <dbReference type="ARBA" id="ARBA00023242"/>
    </source>
</evidence>
<reference evidence="9 10" key="1">
    <citation type="journal article" date="2021" name="Nat. Commun.">
        <title>Incipient diploidization of the medicinal plant Perilla within 10,000 years.</title>
        <authorList>
            <person name="Zhang Y."/>
            <person name="Shen Q."/>
            <person name="Leng L."/>
            <person name="Zhang D."/>
            <person name="Chen S."/>
            <person name="Shi Y."/>
            <person name="Ning Z."/>
            <person name="Chen S."/>
        </authorList>
    </citation>
    <scope>NUCLEOTIDE SEQUENCE [LARGE SCALE GENOMIC DNA]</scope>
    <source>
        <strain evidence="10">cv. PC099</strain>
    </source>
</reference>
<evidence type="ECO:0000259" key="8">
    <source>
        <dbReference type="PROSITE" id="PS50071"/>
    </source>
</evidence>
<dbReference type="Pfam" id="PF00046">
    <property type="entry name" value="Homeodomain"/>
    <property type="match status" value="1"/>
</dbReference>
<evidence type="ECO:0000256" key="6">
    <source>
        <dbReference type="RuleBase" id="RU000682"/>
    </source>
</evidence>
<dbReference type="Gene3D" id="1.10.10.60">
    <property type="entry name" value="Homeodomain-like"/>
    <property type="match status" value="1"/>
</dbReference>
<dbReference type="EMBL" id="SDAM02000091">
    <property type="protein sequence ID" value="KAH6831080.1"/>
    <property type="molecule type" value="Genomic_DNA"/>
</dbReference>
<comment type="subcellular location">
    <subcellularLocation>
        <location evidence="1 5 6">Nucleus</location>
    </subcellularLocation>
</comment>
<keyword evidence="9" id="KW-0560">Oxidoreductase</keyword>
<dbReference type="AlphaFoldDB" id="A0AAD4JC72"/>
<keyword evidence="10" id="KW-1185">Reference proteome</keyword>
<keyword evidence="2 5" id="KW-0238">DNA-binding</keyword>